<accession>A0AAD4QH80</accession>
<name>A0AAD4QH80_9AGAM</name>
<dbReference type="EMBL" id="WTXG01000077">
    <property type="protein sequence ID" value="KAI0294276.1"/>
    <property type="molecule type" value="Genomic_DNA"/>
</dbReference>
<proteinExistence type="predicted"/>
<organism evidence="1 2">
    <name type="scientific">Multifurca ochricompacta</name>
    <dbReference type="NCBI Taxonomy" id="376703"/>
    <lineage>
        <taxon>Eukaryota</taxon>
        <taxon>Fungi</taxon>
        <taxon>Dikarya</taxon>
        <taxon>Basidiomycota</taxon>
        <taxon>Agaricomycotina</taxon>
        <taxon>Agaricomycetes</taxon>
        <taxon>Russulales</taxon>
        <taxon>Russulaceae</taxon>
        <taxon>Multifurca</taxon>
    </lineage>
</organism>
<comment type="caution">
    <text evidence="1">The sequence shown here is derived from an EMBL/GenBank/DDBJ whole genome shotgun (WGS) entry which is preliminary data.</text>
</comment>
<dbReference type="AlphaFoldDB" id="A0AAD4QH80"/>
<reference evidence="1" key="1">
    <citation type="journal article" date="2022" name="New Phytol.">
        <title>Evolutionary transition to the ectomycorrhizal habit in the genomes of a hyperdiverse lineage of mushroom-forming fungi.</title>
        <authorList>
            <person name="Looney B."/>
            <person name="Miyauchi S."/>
            <person name="Morin E."/>
            <person name="Drula E."/>
            <person name="Courty P.E."/>
            <person name="Kohler A."/>
            <person name="Kuo A."/>
            <person name="LaButti K."/>
            <person name="Pangilinan J."/>
            <person name="Lipzen A."/>
            <person name="Riley R."/>
            <person name="Andreopoulos W."/>
            <person name="He G."/>
            <person name="Johnson J."/>
            <person name="Nolan M."/>
            <person name="Tritt A."/>
            <person name="Barry K.W."/>
            <person name="Grigoriev I.V."/>
            <person name="Nagy L.G."/>
            <person name="Hibbett D."/>
            <person name="Henrissat B."/>
            <person name="Matheny P.B."/>
            <person name="Labbe J."/>
            <person name="Martin F.M."/>
        </authorList>
    </citation>
    <scope>NUCLEOTIDE SEQUENCE</scope>
    <source>
        <strain evidence="1">BPL690</strain>
    </source>
</reference>
<evidence type="ECO:0000313" key="2">
    <source>
        <dbReference type="Proteomes" id="UP001203297"/>
    </source>
</evidence>
<dbReference type="Proteomes" id="UP001203297">
    <property type="component" value="Unassembled WGS sequence"/>
</dbReference>
<evidence type="ECO:0000313" key="1">
    <source>
        <dbReference type="EMBL" id="KAI0294276.1"/>
    </source>
</evidence>
<protein>
    <submittedName>
        <fullName evidence="1">Uncharacterized protein</fullName>
    </submittedName>
</protein>
<keyword evidence="2" id="KW-1185">Reference proteome</keyword>
<gene>
    <name evidence="1" type="ORF">B0F90DRAFT_1291875</name>
</gene>
<sequence length="265" mass="30384">MDISLVPISEIDHDIYQIQSIIQSLPRSNPQFSILLHALGLARFNRYTSSDDNDDLDKSILYFTHAIFLPQPSAGHGRNILQVFLDLTDALLLRLENSKQPEDVEYLIQYLHYLRDQPLQIFDISPNQVTTSLVKALAIQVELQSGDLTNDIEEMAILCRELFLPSDILQNENLIKIAVASLVQAVTTIRFTVIRREEALYQLVECLREACIHLPNFPHVPLAFAHALAHRFHVTYQTRIMRKQQPSWTELSLPKRVPSHAETKL</sequence>